<comment type="caution">
    <text evidence="2">The sequence shown here is derived from an EMBL/GenBank/DDBJ whole genome shotgun (WGS) entry which is preliminary data.</text>
</comment>
<protein>
    <recommendedName>
        <fullName evidence="1">ORC1/DEAH AAA+ ATPase domain-containing protein</fullName>
    </recommendedName>
</protein>
<dbReference type="Gene3D" id="3.40.50.300">
    <property type="entry name" value="P-loop containing nucleotide triphosphate hydrolases"/>
    <property type="match status" value="1"/>
</dbReference>
<dbReference type="PANTHER" id="PTHR34301">
    <property type="entry name" value="DNA-BINDING PROTEIN-RELATED"/>
    <property type="match status" value="1"/>
</dbReference>
<dbReference type="GO" id="GO:0016887">
    <property type="term" value="F:ATP hydrolysis activity"/>
    <property type="evidence" value="ECO:0007669"/>
    <property type="project" value="InterPro"/>
</dbReference>
<dbReference type="InterPro" id="IPR027417">
    <property type="entry name" value="P-loop_NTPase"/>
</dbReference>
<gene>
    <name evidence="2" type="ORF">FHS03_002103</name>
</gene>
<keyword evidence="3" id="KW-1185">Reference proteome</keyword>
<evidence type="ECO:0000313" key="2">
    <source>
        <dbReference type="EMBL" id="MBB3119052.1"/>
    </source>
</evidence>
<proteinExistence type="predicted"/>
<dbReference type="PANTHER" id="PTHR34301:SF8">
    <property type="entry name" value="ATPASE DOMAIN-CONTAINING PROTEIN"/>
    <property type="match status" value="1"/>
</dbReference>
<accession>A0A7W5B9H6</accession>
<feature type="domain" description="ORC1/DEAH AAA+ ATPase" evidence="1">
    <location>
        <begin position="30"/>
        <end position="184"/>
    </location>
</feature>
<evidence type="ECO:0000259" key="1">
    <source>
        <dbReference type="Pfam" id="PF13401"/>
    </source>
</evidence>
<name>A0A7W5B9H6_9BURK</name>
<dbReference type="Pfam" id="PF13401">
    <property type="entry name" value="AAA_22"/>
    <property type="match status" value="1"/>
</dbReference>
<sequence length="389" mass="42226">MSAFYYPRPALVQALLDAMSGQDPFSDAANGIFLSAPRRTGKSTFLRNELLPALESDGKLLIYVDLWSDRKRDPAALIASEICAALKHHLPALVRGARSAGVSQLTIAGWLKIDPAKVGTIEGLTLPDALKVLHAAAGKAIVLIIDEAQHALSSEDGEATMMALKSARDQLNRPGDTKLFLIMSGSDRDKFLRLLNSSAAPFYGSAISKMPLLDAAFIAQAAAKIEAAAPHLMPVNRDKLERAFARFGHRPQAFLAALSEAANALHQPSPGFEDEVLHAAERQSAEEEQGMANLYLALRPLEQALVWRMLEQGGRFRPYDAAALAFYSEHAGEKASTAQIQNIIEALRSQSPSLVRKSAKGEYAIEDVGMYEWFQRLVAAGAWPPMAEN</sequence>
<dbReference type="RefSeq" id="WP_371871647.1">
    <property type="nucleotide sequence ID" value="NZ_JACHXD010000005.1"/>
</dbReference>
<dbReference type="AlphaFoldDB" id="A0A7W5B9H6"/>
<dbReference type="EMBL" id="JACHXD010000005">
    <property type="protein sequence ID" value="MBB3119052.1"/>
    <property type="molecule type" value="Genomic_DNA"/>
</dbReference>
<reference evidence="2 3" key="1">
    <citation type="submission" date="2020-08" db="EMBL/GenBank/DDBJ databases">
        <title>Genomic Encyclopedia of Type Strains, Phase III (KMG-III): the genomes of soil and plant-associated and newly described type strains.</title>
        <authorList>
            <person name="Whitman W."/>
        </authorList>
    </citation>
    <scope>NUCLEOTIDE SEQUENCE [LARGE SCALE GENOMIC DNA]</scope>
    <source>
        <strain evidence="2 3">CECT 8897</strain>
    </source>
</reference>
<dbReference type="SUPFAM" id="SSF52540">
    <property type="entry name" value="P-loop containing nucleoside triphosphate hydrolases"/>
    <property type="match status" value="1"/>
</dbReference>
<organism evidence="2 3">
    <name type="scientific">Pseudoduganella violacea</name>
    <dbReference type="NCBI Taxonomy" id="1715466"/>
    <lineage>
        <taxon>Bacteria</taxon>
        <taxon>Pseudomonadati</taxon>
        <taxon>Pseudomonadota</taxon>
        <taxon>Betaproteobacteria</taxon>
        <taxon>Burkholderiales</taxon>
        <taxon>Oxalobacteraceae</taxon>
        <taxon>Telluria group</taxon>
        <taxon>Pseudoduganella</taxon>
    </lineage>
</organism>
<evidence type="ECO:0000313" key="3">
    <source>
        <dbReference type="Proteomes" id="UP000541535"/>
    </source>
</evidence>
<dbReference type="InterPro" id="IPR049945">
    <property type="entry name" value="AAA_22"/>
</dbReference>
<dbReference type="Proteomes" id="UP000541535">
    <property type="component" value="Unassembled WGS sequence"/>
</dbReference>